<keyword evidence="2" id="KW-0645">Protease</keyword>
<dbReference type="Proteomes" id="UP000002700">
    <property type="component" value="Chromosome I"/>
</dbReference>
<dbReference type="GO" id="GO:0004185">
    <property type="term" value="F:serine-type carboxypeptidase activity"/>
    <property type="evidence" value="ECO:0007669"/>
    <property type="project" value="InterPro"/>
</dbReference>
<dbReference type="GO" id="GO:0006508">
    <property type="term" value="P:proteolysis"/>
    <property type="evidence" value="ECO:0007669"/>
    <property type="project" value="InterPro"/>
</dbReference>
<gene>
    <name evidence="2" type="ordered locus">BURPS1710b_3491</name>
</gene>
<feature type="region of interest" description="Disordered" evidence="1">
    <location>
        <begin position="30"/>
        <end position="51"/>
    </location>
</feature>
<dbReference type="EnsemblBacteria" id="ABA47607">
    <property type="protein sequence ID" value="ABA47607"/>
    <property type="gene ID" value="BURPS1710b_3491"/>
</dbReference>
<organism evidence="2 3">
    <name type="scientific">Burkholderia pseudomallei (strain 1710b)</name>
    <dbReference type="NCBI Taxonomy" id="320372"/>
    <lineage>
        <taxon>Bacteria</taxon>
        <taxon>Pseudomonadati</taxon>
        <taxon>Pseudomonadota</taxon>
        <taxon>Betaproteobacteria</taxon>
        <taxon>Burkholderiales</taxon>
        <taxon>Burkholderiaceae</taxon>
        <taxon>Burkholderia</taxon>
        <taxon>pseudomallei group</taxon>
    </lineage>
</organism>
<dbReference type="Gene3D" id="3.40.50.1820">
    <property type="entry name" value="alpha/beta hydrolase"/>
    <property type="match status" value="1"/>
</dbReference>
<keyword evidence="2" id="KW-0378">Hydrolase</keyword>
<dbReference type="KEGG" id="bpm:BURPS1710b_3491"/>
<evidence type="ECO:0000313" key="2">
    <source>
        <dbReference type="EMBL" id="ABA47607.1"/>
    </source>
</evidence>
<dbReference type="HOGENOM" id="CLU_032786_0_0_4"/>
<proteinExistence type="predicted"/>
<dbReference type="InterPro" id="IPR029058">
    <property type="entry name" value="AB_hydrolase_fold"/>
</dbReference>
<reference evidence="2 3" key="1">
    <citation type="submission" date="2005-09" db="EMBL/GenBank/DDBJ databases">
        <authorList>
            <person name="Woods D.E."/>
            <person name="Nierman W.C."/>
        </authorList>
    </citation>
    <scope>NUCLEOTIDE SEQUENCE [LARGE SCALE GENOMIC DNA]</scope>
    <source>
        <strain evidence="2 3">1710b</strain>
    </source>
</reference>
<dbReference type="Pfam" id="PF00450">
    <property type="entry name" value="Peptidase_S10"/>
    <property type="match status" value="1"/>
</dbReference>
<dbReference type="InterPro" id="IPR001563">
    <property type="entry name" value="Peptidase_S10"/>
</dbReference>
<feature type="region of interest" description="Disordered" evidence="1">
    <location>
        <begin position="79"/>
        <end position="117"/>
    </location>
</feature>
<sequence length="593" mass="63174">MISFKCFAIFQIGSCRVYWPTPWLIGPIEQGGGRLSGRSGKQHERRKTTMPARKAQLLLAAVFSSLLIAACNGDDAGSPASAAASENSSGNIDASSGADKPYRDPNRYSSSGSASLSPSAVTENAAITHHQITVNGKTINYTATAGHLSARNPQSGAAEASFFYVAYTADNQPLGKRPVTFFYNGGPGSSTVWLHLGSFGPKRLVTGDPNANSPTPFPFVDNQETLLDTTDLVFVDAIGTGFSEAIAPNTNQTFWGVDQDAGAFRDFVIRYLQVNQRNDSPKYLFGESYGTPRTDVLANLLETAGVKLDGIVLQSSILNYNSNCDMASNSVGGSNSGSSAVSCAGFVPSYGAIGAYYQLDNPNPTNLPQYADQMRLLTAGTYSPAVDAYLANHTPPSSSLVTTMSNATGATVPLWRANFNLLPTSYDNSYQLALIPGTLIGRYDARVNVPTNSPLASDGDPSSSFITKPFTDTIGTYLPNVLKYTAKSAYAVQSNAIASWDWSHDGLDLPDTIPDLAAALTLNPALKVLSLNGYHDIATPFYQTELDLARLGAQPNLTIKDYQGGHMVYLDDTSRPQEKADLATFYAAAPAAR</sequence>
<evidence type="ECO:0000313" key="3">
    <source>
        <dbReference type="Proteomes" id="UP000002700"/>
    </source>
</evidence>
<dbReference type="AlphaFoldDB" id="Q3JNJ1"/>
<dbReference type="ESTHER" id="burma-q62gy2">
    <property type="family name" value="Carboxypeptidase_S10"/>
</dbReference>
<accession>Q3JNJ1</accession>
<dbReference type="SUPFAM" id="SSF53474">
    <property type="entry name" value="alpha/beta-Hydrolases"/>
    <property type="match status" value="1"/>
</dbReference>
<evidence type="ECO:0000256" key="1">
    <source>
        <dbReference type="SAM" id="MobiDB-lite"/>
    </source>
</evidence>
<name>Q3JNJ1_BURP1</name>
<keyword evidence="2" id="KW-0121">Carboxypeptidase</keyword>
<protein>
    <submittedName>
        <fullName evidence="2">Serine-type carboxypeptidase family protein</fullName>
    </submittedName>
</protein>
<feature type="compositionally biased region" description="Low complexity" evidence="1">
    <location>
        <begin position="79"/>
        <end position="91"/>
    </location>
</feature>
<dbReference type="EMBL" id="CP000124">
    <property type="protein sequence ID" value="ABA47607.1"/>
    <property type="molecule type" value="Genomic_DNA"/>
</dbReference>